<dbReference type="Proteomes" id="UP000480548">
    <property type="component" value="Unassembled WGS sequence"/>
</dbReference>
<organism evidence="1 2">
    <name type="scientific">Orbilia oligospora</name>
    <name type="common">Nematode-trapping fungus</name>
    <name type="synonym">Arthrobotrys oligospora</name>
    <dbReference type="NCBI Taxonomy" id="2813651"/>
    <lineage>
        <taxon>Eukaryota</taxon>
        <taxon>Fungi</taxon>
        <taxon>Dikarya</taxon>
        <taxon>Ascomycota</taxon>
        <taxon>Pezizomycotina</taxon>
        <taxon>Orbiliomycetes</taxon>
        <taxon>Orbiliales</taxon>
        <taxon>Orbiliaceae</taxon>
        <taxon>Orbilia</taxon>
    </lineage>
</organism>
<comment type="caution">
    <text evidence="1">The sequence shown here is derived from an EMBL/GenBank/DDBJ whole genome shotgun (WGS) entry which is preliminary data.</text>
</comment>
<sequence length="100" mass="11240">MSLLQKHSTPTMPLRMATFASLFSFLPGGNEVDEKPEEVVFGNIEYCHYREKVPGNYVFSLPTPSGYFCQGHKALKLLKTAPTYYRPSYSMYAGRAAHGL</sequence>
<evidence type="ECO:0000313" key="1">
    <source>
        <dbReference type="EMBL" id="KAF3120658.1"/>
    </source>
</evidence>
<dbReference type="EMBL" id="WIQZ01000148">
    <property type="protein sequence ID" value="KAF3120658.1"/>
    <property type="molecule type" value="Genomic_DNA"/>
</dbReference>
<proteinExistence type="predicted"/>
<reference evidence="1 2" key="1">
    <citation type="submission" date="2019-06" db="EMBL/GenBank/DDBJ databases">
        <authorList>
            <person name="Palmer J.M."/>
        </authorList>
    </citation>
    <scope>NUCLEOTIDE SEQUENCE [LARGE SCALE GENOMIC DNA]</scope>
    <source>
        <strain evidence="1 2">TWF703</strain>
    </source>
</reference>
<evidence type="ECO:0000313" key="2">
    <source>
        <dbReference type="Proteomes" id="UP000480548"/>
    </source>
</evidence>
<name>A0A7C8JJR8_ORBOL</name>
<protein>
    <submittedName>
        <fullName evidence="1">Uncharacterized protein</fullName>
    </submittedName>
</protein>
<accession>A0A7C8JJR8</accession>
<dbReference type="AlphaFoldDB" id="A0A7C8JJR8"/>
<gene>
    <name evidence="1" type="ORF">TWF703_002362</name>
</gene>